<accession>C0HFI4</accession>
<evidence type="ECO:0000256" key="1">
    <source>
        <dbReference type="SAM" id="MobiDB-lite"/>
    </source>
</evidence>
<protein>
    <submittedName>
        <fullName evidence="2">Uncharacterized protein</fullName>
    </submittedName>
</protein>
<feature type="region of interest" description="Disordered" evidence="1">
    <location>
        <begin position="83"/>
        <end position="106"/>
    </location>
</feature>
<feature type="compositionally biased region" description="Gly residues" evidence="1">
    <location>
        <begin position="1"/>
        <end position="14"/>
    </location>
</feature>
<dbReference type="EMBL" id="BT061090">
    <property type="protein sequence ID" value="ACN25787.1"/>
    <property type="molecule type" value="mRNA"/>
</dbReference>
<sequence length="438" mass="47293">MDDSGGGGRSGGDGDAVEHDGLDGEARAEAEEDAPVEPLAGGGLAVLGGALAHLVQDEEHAGAGHVAVLGEDVAGGAHPGLVQPDPGLHLVQDGGPAGVRHPEDGVPVGDAERLERVLQRALDVLGDEPGHVLEQVERQPHLAEVAVDGALRVGQDGLRRRHELEQRALDPPVRVGAHHDGRRAVAEQRLPHERVQVRLGRPAERHGRDLRAHHQDPRPAVVLRQVLGHAQHRAAREAPLLVHHQAVHGRAQPQRLGQLVVGARHVHPRRGAEHQVRDPRLGLPPLLDRLLRRRLPQLRHLRHHHVLPRVQRRRHVRAHARVLRQELLRQVHVPLPDHRLVAHPLELLLEVGEVVALGDPEVVVRVVGLVHAVGGRRRPDGQHGGGAGRALALPHLVHGHGGAGHRSSLFLSYVVPEAAGRGRRSKRELVVVGGALSR</sequence>
<name>C0HFI4_MAIZE</name>
<dbReference type="AlphaFoldDB" id="C0HFI4"/>
<feature type="region of interest" description="Disordered" evidence="1">
    <location>
        <begin position="1"/>
        <end position="34"/>
    </location>
</feature>
<reference evidence="2" key="1">
    <citation type="journal article" date="2009" name="PLoS Genet.">
        <title>Sequencing, mapping, and analysis of 27,455 maize full-length cDNAs.</title>
        <authorList>
            <person name="Soderlund C."/>
            <person name="Descour A."/>
            <person name="Kudrna D."/>
            <person name="Bomhoff M."/>
            <person name="Boyd L."/>
            <person name="Currie J."/>
            <person name="Angelova A."/>
            <person name="Collura K."/>
            <person name="Wissotski M."/>
            <person name="Ashley E."/>
            <person name="Morrow D."/>
            <person name="Fernandes J."/>
            <person name="Walbot V."/>
            <person name="Yu Y."/>
        </authorList>
    </citation>
    <scope>NUCLEOTIDE SEQUENCE</scope>
    <source>
        <strain evidence="2">B73</strain>
    </source>
</reference>
<evidence type="ECO:0000313" key="2">
    <source>
        <dbReference type="EMBL" id="ACN25787.1"/>
    </source>
</evidence>
<organism evidence="2">
    <name type="scientific">Zea mays</name>
    <name type="common">Maize</name>
    <dbReference type="NCBI Taxonomy" id="4577"/>
    <lineage>
        <taxon>Eukaryota</taxon>
        <taxon>Viridiplantae</taxon>
        <taxon>Streptophyta</taxon>
        <taxon>Embryophyta</taxon>
        <taxon>Tracheophyta</taxon>
        <taxon>Spermatophyta</taxon>
        <taxon>Magnoliopsida</taxon>
        <taxon>Liliopsida</taxon>
        <taxon>Poales</taxon>
        <taxon>Poaceae</taxon>
        <taxon>PACMAD clade</taxon>
        <taxon>Panicoideae</taxon>
        <taxon>Andropogonodae</taxon>
        <taxon>Andropogoneae</taxon>
        <taxon>Tripsacinae</taxon>
        <taxon>Zea</taxon>
    </lineage>
</organism>
<reference evidence="2" key="2">
    <citation type="submission" date="2012-06" db="EMBL/GenBank/DDBJ databases">
        <authorList>
            <person name="Yu Y."/>
            <person name="Currie J."/>
            <person name="Lomeli R."/>
            <person name="Angelova A."/>
            <person name="Collura K."/>
            <person name="Wissotski M."/>
            <person name="Campos D."/>
            <person name="Kudrna D."/>
            <person name="Golser W."/>
            <person name="Ashely E."/>
            <person name="Descour A."/>
            <person name="Fernandes J."/>
            <person name="Soderlund C."/>
            <person name="Walbot V."/>
        </authorList>
    </citation>
    <scope>NUCLEOTIDE SEQUENCE</scope>
    <source>
        <strain evidence="2">B73</strain>
    </source>
</reference>
<proteinExistence type="evidence at transcript level"/>
<feature type="compositionally biased region" description="Basic and acidic residues" evidence="1">
    <location>
        <begin position="16"/>
        <end position="29"/>
    </location>
</feature>